<dbReference type="EC" id="2.6.1.16" evidence="3"/>
<protein>
    <submittedName>
        <fullName evidence="3">Glutamine--fructose-6-phosphate transaminase (Isomerizing)</fullName>
        <ecNumber evidence="3">2.6.1.16</ecNumber>
    </submittedName>
</protein>
<dbReference type="HOGENOM" id="CLU_012520_2_0_0"/>
<feature type="domain" description="SIS" evidence="2">
    <location>
        <begin position="189"/>
        <end position="320"/>
    </location>
</feature>
<dbReference type="AlphaFoldDB" id="C5CFN2"/>
<dbReference type="PANTHER" id="PTHR10937">
    <property type="entry name" value="GLUCOSAMINE--FRUCTOSE-6-PHOSPHATE AMINOTRANSFERASE, ISOMERIZING"/>
    <property type="match status" value="1"/>
</dbReference>
<dbReference type="Proteomes" id="UP000002382">
    <property type="component" value="Chromosome"/>
</dbReference>
<dbReference type="EMBL" id="CP001634">
    <property type="protein sequence ID" value="ACR79450.1"/>
    <property type="molecule type" value="Genomic_DNA"/>
</dbReference>
<proteinExistence type="predicted"/>
<dbReference type="InterPro" id="IPR035466">
    <property type="entry name" value="GlmS/AgaS_SIS"/>
</dbReference>
<keyword evidence="3" id="KW-0808">Transferase</keyword>
<organism evidence="3 4">
    <name type="scientific">Kosmotoga olearia (strain ATCC BAA-1733 / DSM 21960 / TBF 19.5.1)</name>
    <dbReference type="NCBI Taxonomy" id="521045"/>
    <lineage>
        <taxon>Bacteria</taxon>
        <taxon>Thermotogati</taxon>
        <taxon>Thermotogota</taxon>
        <taxon>Thermotogae</taxon>
        <taxon>Kosmotogales</taxon>
        <taxon>Kosmotogaceae</taxon>
        <taxon>Kosmotoga</taxon>
    </lineage>
</organism>
<dbReference type="eggNOG" id="COG2222">
    <property type="taxonomic scope" value="Bacteria"/>
</dbReference>
<feature type="domain" description="SIS" evidence="2">
    <location>
        <begin position="31"/>
        <end position="173"/>
    </location>
</feature>
<keyword evidence="1" id="KW-0677">Repeat</keyword>
<evidence type="ECO:0000259" key="2">
    <source>
        <dbReference type="PROSITE" id="PS51464"/>
    </source>
</evidence>
<dbReference type="CDD" id="cd05009">
    <property type="entry name" value="SIS_GlmS_GlmD_2"/>
    <property type="match status" value="1"/>
</dbReference>
<dbReference type="GO" id="GO:0097367">
    <property type="term" value="F:carbohydrate derivative binding"/>
    <property type="evidence" value="ECO:0007669"/>
    <property type="project" value="InterPro"/>
</dbReference>
<evidence type="ECO:0000313" key="3">
    <source>
        <dbReference type="EMBL" id="ACR79450.1"/>
    </source>
</evidence>
<dbReference type="Gene3D" id="3.40.50.10490">
    <property type="entry name" value="Glucose-6-phosphate isomerase like protein, domain 1"/>
    <property type="match status" value="2"/>
</dbReference>
<gene>
    <name evidence="3" type="ordered locus">Kole_0736</name>
</gene>
<evidence type="ECO:0000313" key="4">
    <source>
        <dbReference type="Proteomes" id="UP000002382"/>
    </source>
</evidence>
<reference evidence="3 4" key="1">
    <citation type="submission" date="2009-06" db="EMBL/GenBank/DDBJ databases">
        <title>Complete sequence of Thermotogales bacterium TBF 19.5.1.</title>
        <authorList>
            <consortium name="US DOE Joint Genome Institute"/>
            <person name="Lucas S."/>
            <person name="Copeland A."/>
            <person name="Lapidus A."/>
            <person name="Glavina del Rio T."/>
            <person name="Tice H."/>
            <person name="Bruce D."/>
            <person name="Goodwin L."/>
            <person name="Pitluck S."/>
            <person name="Chertkov O."/>
            <person name="Brettin T."/>
            <person name="Detter J.C."/>
            <person name="Han C."/>
            <person name="Schmutz J."/>
            <person name="Larimer F."/>
            <person name="Land M."/>
            <person name="Hauser L."/>
            <person name="Kyrpides N."/>
            <person name="Ovchinnikova G."/>
            <person name="Noll K."/>
        </authorList>
    </citation>
    <scope>NUCLEOTIDE SEQUENCE [LARGE SCALE GENOMIC DNA]</scope>
    <source>
        <strain evidence="4">ATCC BAA-1733 / DSM 21960 / TBF 19.5.1</strain>
    </source>
</reference>
<sequence>MTTVEKEIREQITDLPNILSFMKDFVKTGKLPDFLFDADLVYFVGCGSSHYNGIAASRYFIQKTGIEARALPGGEIFFAKNQNIGSNTMKRAAVLISRSGESTEVLLAGKVFKQLGIPTLGITTVNNSSLVKIVDRSIVLPLDEVSIVMTKSFSAILLALQLLVDYYSNGNFEYYDELVRLIPDIIEKSFEMIENDQLCSYKRFIFLGIGSFEGIAREGALKLEEMSLSTTKAFSTYEFRHGPKSMADEETLVTIFGDITTEERKLADELRSYGSKIIYVGSGEPDIYTGGEMGLFLSPIFSQILGLKIAEAKGLNVEAPRNLTKVVRFVHNA</sequence>
<reference evidence="3 4" key="2">
    <citation type="journal article" date="2011" name="J. Bacteriol.">
        <title>Genome Sequence of Kosmotoga olearia Strain TBF 19.5.1, a Thermophilic Bacterium with a Wide Growth Temperature Range, Isolated from the Troll B Oil Platform in the North Sea.</title>
        <authorList>
            <person name="Swithers K.S."/>
            <person name="Dipippo J.L."/>
            <person name="Bruce D.C."/>
            <person name="Detter C."/>
            <person name="Tapia R."/>
            <person name="Han S."/>
            <person name="Goodwin L.A."/>
            <person name="Han J."/>
            <person name="Woyke T."/>
            <person name="Pitluck S."/>
            <person name="Pennacchio L."/>
            <person name="Nolan M."/>
            <person name="Mikhailova N."/>
            <person name="Land M.L."/>
            <person name="Nesbo C.L."/>
            <person name="Gogarten J.P."/>
            <person name="Noll K.M."/>
        </authorList>
    </citation>
    <scope>NUCLEOTIDE SEQUENCE [LARGE SCALE GENOMIC DNA]</scope>
    <source>
        <strain evidence="4">ATCC BAA-1733 / DSM 21960 / TBF 19.5.1</strain>
    </source>
</reference>
<dbReference type="Pfam" id="PF01380">
    <property type="entry name" value="SIS"/>
    <property type="match status" value="2"/>
</dbReference>
<evidence type="ECO:0000256" key="1">
    <source>
        <dbReference type="ARBA" id="ARBA00022737"/>
    </source>
</evidence>
<dbReference type="InterPro" id="IPR001347">
    <property type="entry name" value="SIS_dom"/>
</dbReference>
<dbReference type="PROSITE" id="PS51464">
    <property type="entry name" value="SIS"/>
    <property type="match status" value="2"/>
</dbReference>
<dbReference type="InterPro" id="IPR046348">
    <property type="entry name" value="SIS_dom_sf"/>
</dbReference>
<keyword evidence="3" id="KW-0032">Aminotransferase</keyword>
<dbReference type="GO" id="GO:0004360">
    <property type="term" value="F:glutamine-fructose-6-phosphate transaminase (isomerizing) activity"/>
    <property type="evidence" value="ECO:0007669"/>
    <property type="project" value="UniProtKB-EC"/>
</dbReference>
<dbReference type="STRING" id="521045.Kole_0736"/>
<dbReference type="PANTHER" id="PTHR10937:SF4">
    <property type="entry name" value="GLUCOSAMINE-6-PHOSPHATE DEAMINASE"/>
    <property type="match status" value="1"/>
</dbReference>
<dbReference type="KEGG" id="kol:Kole_0736"/>
<dbReference type="SUPFAM" id="SSF53697">
    <property type="entry name" value="SIS domain"/>
    <property type="match status" value="1"/>
</dbReference>
<dbReference type="OrthoDB" id="9779207at2"/>
<dbReference type="RefSeq" id="WP_015868116.1">
    <property type="nucleotide sequence ID" value="NC_012785.1"/>
</dbReference>
<dbReference type="GO" id="GO:1901135">
    <property type="term" value="P:carbohydrate derivative metabolic process"/>
    <property type="evidence" value="ECO:0007669"/>
    <property type="project" value="InterPro"/>
</dbReference>
<keyword evidence="4" id="KW-1185">Reference proteome</keyword>
<accession>C5CFN2</accession>
<dbReference type="CDD" id="cd05008">
    <property type="entry name" value="SIS_GlmS_GlmD_1"/>
    <property type="match status" value="1"/>
</dbReference>
<dbReference type="InterPro" id="IPR035490">
    <property type="entry name" value="GlmS/FrlB_SIS"/>
</dbReference>
<name>C5CFN2_KOSOT</name>